<keyword evidence="3 12" id="KW-0813">Transport</keyword>
<evidence type="ECO:0000256" key="10">
    <source>
        <dbReference type="ARBA" id="ARBA00023128"/>
    </source>
</evidence>
<keyword evidence="8 12" id="KW-1133">Transmembrane helix</keyword>
<comment type="subunit">
    <text evidence="12">Component of the PAM complex.</text>
</comment>
<accession>A0A8H5G4Q3</accession>
<evidence type="ECO:0000313" key="14">
    <source>
        <dbReference type="Proteomes" id="UP000559027"/>
    </source>
</evidence>
<protein>
    <recommendedName>
        <fullName evidence="12">Presequence translocated-associated motor subunit PAM17</fullName>
    </recommendedName>
</protein>
<feature type="transmembrane region" description="Helical" evidence="12">
    <location>
        <begin position="99"/>
        <end position="120"/>
    </location>
</feature>
<dbReference type="PANTHER" id="PTHR28021:SF1">
    <property type="entry name" value="PRESEQUENCE TRANSLOCATED-ASSOCIATED MOTOR SUBUNIT PAM17, MITOCHONDRIAL"/>
    <property type="match status" value="1"/>
</dbReference>
<evidence type="ECO:0000256" key="2">
    <source>
        <dbReference type="ARBA" id="ARBA00006837"/>
    </source>
</evidence>
<dbReference type="GO" id="GO:0001405">
    <property type="term" value="C:PAM complex, Tim23 associated import motor"/>
    <property type="evidence" value="ECO:0007669"/>
    <property type="project" value="UniProtKB-UniRule"/>
</dbReference>
<keyword evidence="10 12" id="KW-0496">Mitochondrion</keyword>
<sequence>MAERVVCRPLTITSRGILRQLPRQQLFLCRTYASTGSNQAANTASTLSWREYLAIRGSKHKWQVAATIPCALLGFAGGVAYFGNLDTDPTKMVMGIDPFFFYGICTVGCVGFGALIGPTVGTSLWRMSHRNNLALIDAKDAEFYQRIAKNRVDASLQSPTSPIPDYYGEKIGSIHQYRQWLRDQAKYRRKAVLAEE</sequence>
<dbReference type="EMBL" id="JAACJO010000005">
    <property type="protein sequence ID" value="KAF5358308.1"/>
    <property type="molecule type" value="Genomic_DNA"/>
</dbReference>
<dbReference type="InterPro" id="IPR013875">
    <property type="entry name" value="Pam17"/>
</dbReference>
<keyword evidence="5 12" id="KW-0999">Mitochondrion inner membrane</keyword>
<keyword evidence="11 12" id="KW-0472">Membrane</keyword>
<keyword evidence="4 12" id="KW-0812">Transmembrane</keyword>
<keyword evidence="7" id="KW-0809">Transit peptide</keyword>
<evidence type="ECO:0000256" key="4">
    <source>
        <dbReference type="ARBA" id="ARBA00022692"/>
    </source>
</evidence>
<dbReference type="AlphaFoldDB" id="A0A8H5G4Q3"/>
<evidence type="ECO:0000256" key="12">
    <source>
        <dbReference type="RuleBase" id="RU367146"/>
    </source>
</evidence>
<evidence type="ECO:0000256" key="6">
    <source>
        <dbReference type="ARBA" id="ARBA00022927"/>
    </source>
</evidence>
<evidence type="ECO:0000256" key="9">
    <source>
        <dbReference type="ARBA" id="ARBA00023010"/>
    </source>
</evidence>
<evidence type="ECO:0000256" key="5">
    <source>
        <dbReference type="ARBA" id="ARBA00022792"/>
    </source>
</evidence>
<proteinExistence type="inferred from homology"/>
<organism evidence="13 14">
    <name type="scientific">Leucocoprinus leucothites</name>
    <dbReference type="NCBI Taxonomy" id="201217"/>
    <lineage>
        <taxon>Eukaryota</taxon>
        <taxon>Fungi</taxon>
        <taxon>Dikarya</taxon>
        <taxon>Basidiomycota</taxon>
        <taxon>Agaricomycotina</taxon>
        <taxon>Agaricomycetes</taxon>
        <taxon>Agaricomycetidae</taxon>
        <taxon>Agaricales</taxon>
        <taxon>Agaricineae</taxon>
        <taxon>Agaricaceae</taxon>
        <taxon>Leucocoprinus</taxon>
    </lineage>
</organism>
<name>A0A8H5G4Q3_9AGAR</name>
<gene>
    <name evidence="13" type="ORF">D9756_001268</name>
</gene>
<evidence type="ECO:0000256" key="3">
    <source>
        <dbReference type="ARBA" id="ARBA00022448"/>
    </source>
</evidence>
<evidence type="ECO:0000313" key="13">
    <source>
        <dbReference type="EMBL" id="KAF5358308.1"/>
    </source>
</evidence>
<dbReference type="Proteomes" id="UP000559027">
    <property type="component" value="Unassembled WGS sequence"/>
</dbReference>
<feature type="transmembrane region" description="Helical" evidence="12">
    <location>
        <begin position="64"/>
        <end position="83"/>
    </location>
</feature>
<evidence type="ECO:0000256" key="11">
    <source>
        <dbReference type="ARBA" id="ARBA00023136"/>
    </source>
</evidence>
<keyword evidence="14" id="KW-1185">Reference proteome</keyword>
<dbReference type="GO" id="GO:0030150">
    <property type="term" value="P:protein import into mitochondrial matrix"/>
    <property type="evidence" value="ECO:0007669"/>
    <property type="project" value="UniProtKB-UniRule"/>
</dbReference>
<evidence type="ECO:0000256" key="8">
    <source>
        <dbReference type="ARBA" id="ARBA00022989"/>
    </source>
</evidence>
<dbReference type="PANTHER" id="PTHR28021">
    <property type="entry name" value="PRESEQUENCE TRANSLOCATED-ASSOCIATED MOTOR SUBUNIT PAM17, MITOCHONDRIAL"/>
    <property type="match status" value="1"/>
</dbReference>
<comment type="function">
    <text evidence="12">Component of the PAM complex, a complex required for the translocation of transit peptide-containing proteins from the inner membrane into the mitochondrial matrix in an ATP-dependent manner.</text>
</comment>
<comment type="similarity">
    <text evidence="2 12">Belongs to the PAM17 family.</text>
</comment>
<comment type="caution">
    <text evidence="13">The sequence shown here is derived from an EMBL/GenBank/DDBJ whole genome shotgun (WGS) entry which is preliminary data.</text>
</comment>
<keyword evidence="9 12" id="KW-0811">Translocation</keyword>
<keyword evidence="6 12" id="KW-0653">Protein transport</keyword>
<dbReference type="Pfam" id="PF08566">
    <property type="entry name" value="Pam17"/>
    <property type="match status" value="1"/>
</dbReference>
<comment type="subcellular location">
    <subcellularLocation>
        <location evidence="1 12">Mitochondrion inner membrane</location>
        <topology evidence="1 12">Multi-pass membrane protein</topology>
    </subcellularLocation>
</comment>
<reference evidence="13 14" key="1">
    <citation type="journal article" date="2020" name="ISME J.">
        <title>Uncovering the hidden diversity of litter-decomposition mechanisms in mushroom-forming fungi.</title>
        <authorList>
            <person name="Floudas D."/>
            <person name="Bentzer J."/>
            <person name="Ahren D."/>
            <person name="Johansson T."/>
            <person name="Persson P."/>
            <person name="Tunlid A."/>
        </authorList>
    </citation>
    <scope>NUCLEOTIDE SEQUENCE [LARGE SCALE GENOMIC DNA]</scope>
    <source>
        <strain evidence="13 14">CBS 146.42</strain>
    </source>
</reference>
<evidence type="ECO:0000256" key="1">
    <source>
        <dbReference type="ARBA" id="ARBA00004448"/>
    </source>
</evidence>
<evidence type="ECO:0000256" key="7">
    <source>
        <dbReference type="ARBA" id="ARBA00022946"/>
    </source>
</evidence>